<dbReference type="AlphaFoldDB" id="A0A4Y8PCQ4"/>
<dbReference type="Proteomes" id="UP000297713">
    <property type="component" value="Unassembled WGS sequence"/>
</dbReference>
<dbReference type="EMBL" id="LXQC01000137">
    <property type="protein sequence ID" value="TFE68778.1"/>
    <property type="molecule type" value="Genomic_DNA"/>
</dbReference>
<dbReference type="Pfam" id="PF12802">
    <property type="entry name" value="MarR_2"/>
    <property type="match status" value="1"/>
</dbReference>
<dbReference type="GO" id="GO:0043565">
    <property type="term" value="F:sequence-specific DNA binding"/>
    <property type="evidence" value="ECO:0007669"/>
    <property type="project" value="InterPro"/>
</dbReference>
<keyword evidence="6" id="KW-1185">Reference proteome</keyword>
<dbReference type="SUPFAM" id="SSF54909">
    <property type="entry name" value="Dimeric alpha+beta barrel"/>
    <property type="match status" value="1"/>
</dbReference>
<dbReference type="OrthoDB" id="66249at2"/>
<evidence type="ECO:0000256" key="1">
    <source>
        <dbReference type="ARBA" id="ARBA00023015"/>
    </source>
</evidence>
<evidence type="ECO:0000256" key="2">
    <source>
        <dbReference type="ARBA" id="ARBA00023125"/>
    </source>
</evidence>
<organism evidence="5 6">
    <name type="scientific">Methylacidiphilum caldifontis</name>
    <dbReference type="NCBI Taxonomy" id="2795386"/>
    <lineage>
        <taxon>Bacteria</taxon>
        <taxon>Pseudomonadati</taxon>
        <taxon>Verrucomicrobiota</taxon>
        <taxon>Methylacidiphilae</taxon>
        <taxon>Methylacidiphilales</taxon>
        <taxon>Methylacidiphilaceae</taxon>
        <taxon>Methylacidiphilum (ex Ratnadevi et al. 2023)</taxon>
    </lineage>
</organism>
<dbReference type="PANTHER" id="PTHR30154:SF34">
    <property type="entry name" value="TRANSCRIPTIONAL REGULATOR AZLB"/>
    <property type="match status" value="1"/>
</dbReference>
<dbReference type="InterPro" id="IPR000485">
    <property type="entry name" value="AsnC-type_HTH_dom"/>
</dbReference>
<dbReference type="InterPro" id="IPR011008">
    <property type="entry name" value="Dimeric_a/b-barrel"/>
</dbReference>
<dbReference type="GO" id="GO:0043200">
    <property type="term" value="P:response to amino acid"/>
    <property type="evidence" value="ECO:0007669"/>
    <property type="project" value="TreeGrafter"/>
</dbReference>
<comment type="caution">
    <text evidence="5">The sequence shown here is derived from an EMBL/GenBank/DDBJ whole genome shotgun (WGS) entry which is preliminary data.</text>
</comment>
<accession>A0A4Y8PCQ4</accession>
<proteinExistence type="predicted"/>
<dbReference type="PROSITE" id="PS50956">
    <property type="entry name" value="HTH_ASNC_2"/>
    <property type="match status" value="1"/>
</dbReference>
<feature type="domain" description="HTH asnC-type" evidence="4">
    <location>
        <begin position="15"/>
        <end position="70"/>
    </location>
</feature>
<dbReference type="InterPro" id="IPR019888">
    <property type="entry name" value="Tscrpt_reg_AsnC-like"/>
</dbReference>
<sequence>MHSPLNIKAQLLNDIVRLLERNARLDVADIASALGISTDEVSRLLAELEKEKYILAYRTIFDPEKIQGKPVRAVIEVKITPERGGGFDKLSRRIAAFEEVTSCFLMSGAYDLLVFLEGESLKEVALFVSEKLATLPGVISTATHFMLKTYKEQGIIFSTPVHSRLPISP</sequence>
<evidence type="ECO:0000313" key="6">
    <source>
        <dbReference type="Proteomes" id="UP000297713"/>
    </source>
</evidence>
<reference evidence="5 6" key="1">
    <citation type="submission" date="2016-05" db="EMBL/GenBank/DDBJ databases">
        <title>Diversity and Homogeneity among Thermoacidophilic Verrucomicrobia Methanotrophs Linked with Geographical Origin.</title>
        <authorList>
            <person name="Erikstad H.-A."/>
            <person name="Smestad N.B."/>
            <person name="Ceballos R.M."/>
            <person name="Birkeland N.-K."/>
        </authorList>
    </citation>
    <scope>NUCLEOTIDE SEQUENCE [LARGE SCALE GENOMIC DNA]</scope>
    <source>
        <strain evidence="5 6">Phi</strain>
    </source>
</reference>
<dbReference type="SUPFAM" id="SSF46785">
    <property type="entry name" value="Winged helix' DNA-binding domain"/>
    <property type="match status" value="1"/>
</dbReference>
<keyword evidence="2" id="KW-0238">DNA-binding</keyword>
<dbReference type="InterPro" id="IPR000835">
    <property type="entry name" value="HTH_MarR-typ"/>
</dbReference>
<dbReference type="InterPro" id="IPR036388">
    <property type="entry name" value="WH-like_DNA-bd_sf"/>
</dbReference>
<dbReference type="PANTHER" id="PTHR30154">
    <property type="entry name" value="LEUCINE-RESPONSIVE REGULATORY PROTEIN"/>
    <property type="match status" value="1"/>
</dbReference>
<dbReference type="Pfam" id="PF01037">
    <property type="entry name" value="AsnC_trans_reg"/>
    <property type="match status" value="1"/>
</dbReference>
<keyword evidence="3" id="KW-0804">Transcription</keyword>
<dbReference type="RefSeq" id="WP_134440000.1">
    <property type="nucleotide sequence ID" value="NZ_CP065957.1"/>
</dbReference>
<evidence type="ECO:0000256" key="3">
    <source>
        <dbReference type="ARBA" id="ARBA00023163"/>
    </source>
</evidence>
<protein>
    <submittedName>
        <fullName evidence="5">AsnC family transcriptional regulator</fullName>
    </submittedName>
</protein>
<keyword evidence="1" id="KW-0805">Transcription regulation</keyword>
<dbReference type="Gene3D" id="3.30.70.920">
    <property type="match status" value="1"/>
</dbReference>
<dbReference type="InterPro" id="IPR036390">
    <property type="entry name" value="WH_DNA-bd_sf"/>
</dbReference>
<name>A0A4Y8PCQ4_9BACT</name>
<gene>
    <name evidence="5" type="ORF">A7Q10_07820</name>
</gene>
<dbReference type="InterPro" id="IPR019887">
    <property type="entry name" value="Tscrpt_reg_AsnC/Lrp_C"/>
</dbReference>
<dbReference type="GO" id="GO:0005829">
    <property type="term" value="C:cytosol"/>
    <property type="evidence" value="ECO:0007669"/>
    <property type="project" value="TreeGrafter"/>
</dbReference>
<evidence type="ECO:0000313" key="5">
    <source>
        <dbReference type="EMBL" id="TFE68778.1"/>
    </source>
</evidence>
<evidence type="ECO:0000259" key="4">
    <source>
        <dbReference type="PROSITE" id="PS50956"/>
    </source>
</evidence>
<dbReference type="Gene3D" id="1.10.10.10">
    <property type="entry name" value="Winged helix-like DNA-binding domain superfamily/Winged helix DNA-binding domain"/>
    <property type="match status" value="1"/>
</dbReference>
<dbReference type="SMART" id="SM00344">
    <property type="entry name" value="HTH_ASNC"/>
    <property type="match status" value="1"/>
</dbReference>